<evidence type="ECO:0000256" key="2">
    <source>
        <dbReference type="ARBA" id="ARBA00022801"/>
    </source>
</evidence>
<reference evidence="3 4" key="1">
    <citation type="submission" date="2021-05" db="EMBL/GenBank/DDBJ databases">
        <title>Kineosporia and Streptomyces sp. nov. two new marine actinobacteria isolated from Coral.</title>
        <authorList>
            <person name="Buangrab K."/>
            <person name="Sutthacheep M."/>
            <person name="Yeemin T."/>
            <person name="Harunari E."/>
            <person name="Igarashi Y."/>
            <person name="Kanchanasin P."/>
            <person name="Tanasupawat S."/>
            <person name="Phongsopitanun W."/>
        </authorList>
    </citation>
    <scope>NUCLEOTIDE SEQUENCE [LARGE SCALE GENOMIC DNA]</scope>
    <source>
        <strain evidence="3 4">J2-2</strain>
    </source>
</reference>
<dbReference type="InterPro" id="IPR033199">
    <property type="entry name" value="DDAH-like"/>
</dbReference>
<dbReference type="SUPFAM" id="SSF55909">
    <property type="entry name" value="Pentein"/>
    <property type="match status" value="1"/>
</dbReference>
<dbReference type="Pfam" id="PF19420">
    <property type="entry name" value="DDAH_eukar"/>
    <property type="match status" value="1"/>
</dbReference>
<name>A0ABS5TG86_9ACTN</name>
<dbReference type="PANTHER" id="PTHR12737:SF9">
    <property type="entry name" value="DIMETHYLARGININASE"/>
    <property type="match status" value="1"/>
</dbReference>
<comment type="caution">
    <text evidence="3">The sequence shown here is derived from an EMBL/GenBank/DDBJ whole genome shotgun (WGS) entry which is preliminary data.</text>
</comment>
<dbReference type="PANTHER" id="PTHR12737">
    <property type="entry name" value="DIMETHYLARGININE DIMETHYLAMINOHYDROLASE"/>
    <property type="match status" value="1"/>
</dbReference>
<gene>
    <name evidence="3" type="ORF">KIH74_14125</name>
</gene>
<evidence type="ECO:0000313" key="3">
    <source>
        <dbReference type="EMBL" id="MBT0770072.1"/>
    </source>
</evidence>
<organism evidence="3 4">
    <name type="scientific">Kineosporia corallincola</name>
    <dbReference type="NCBI Taxonomy" id="2835133"/>
    <lineage>
        <taxon>Bacteria</taxon>
        <taxon>Bacillati</taxon>
        <taxon>Actinomycetota</taxon>
        <taxon>Actinomycetes</taxon>
        <taxon>Kineosporiales</taxon>
        <taxon>Kineosporiaceae</taxon>
        <taxon>Kineosporia</taxon>
    </lineage>
</organism>
<dbReference type="EMBL" id="JAHBAY010000005">
    <property type="protein sequence ID" value="MBT0770072.1"/>
    <property type="molecule type" value="Genomic_DNA"/>
</dbReference>
<keyword evidence="2" id="KW-0378">Hydrolase</keyword>
<protein>
    <submittedName>
        <fullName evidence="3">N-dimethylarginine dimethylaminohydrolase</fullName>
    </submittedName>
</protein>
<proteinExistence type="inferred from homology"/>
<keyword evidence="4" id="KW-1185">Reference proteome</keyword>
<dbReference type="Proteomes" id="UP001197247">
    <property type="component" value="Unassembled WGS sequence"/>
</dbReference>
<dbReference type="NCBIfam" id="NF045659">
    <property type="entry name" value="DiMArgaseDdahMtb"/>
    <property type="match status" value="1"/>
</dbReference>
<accession>A0ABS5TG86</accession>
<dbReference type="Gene3D" id="3.75.10.10">
    <property type="entry name" value="L-arginine/glycine Amidinotransferase, Chain A"/>
    <property type="match status" value="1"/>
</dbReference>
<comment type="similarity">
    <text evidence="1">Belongs to the DDAH family.</text>
</comment>
<evidence type="ECO:0000256" key="1">
    <source>
        <dbReference type="ARBA" id="ARBA00008532"/>
    </source>
</evidence>
<dbReference type="RefSeq" id="WP_214156364.1">
    <property type="nucleotide sequence ID" value="NZ_JAHBAY010000005.1"/>
</dbReference>
<sequence>MTTTVSQSEPVTRSATTRHLLMCSPEHFTVRYSINPWMNPEVPVDRDLALEQWTRLRGVYERLGHRVEVLEGAPGLPDMVFTANAAVVHGGRALVANFAHPQRQPESAAFLRWFRQAGYAPAEVAALRNEGEGDILTVGRIMFAGNGSRTSLAAHDELREFFGMPVISLDLVDPRFYHLDTALAVLDPHTVAYYPGAFSDAGLAVLEQLFPGAILANEDDACAFGLNVMCDGYNVVMSDGAPDLAKQYEARGFNPIGVGMSELMKSGGSVKCCTLELR</sequence>
<evidence type="ECO:0000313" key="4">
    <source>
        <dbReference type="Proteomes" id="UP001197247"/>
    </source>
</evidence>